<organism evidence="2 3">
    <name type="scientific">Piscinibacterium candidicorallinum</name>
    <dbReference type="NCBI Taxonomy" id="1793872"/>
    <lineage>
        <taxon>Bacteria</taxon>
        <taxon>Pseudomonadati</taxon>
        <taxon>Pseudomonadota</taxon>
        <taxon>Betaproteobacteria</taxon>
        <taxon>Burkholderiales</taxon>
        <taxon>Piscinibacterium</taxon>
    </lineage>
</organism>
<dbReference type="Pfam" id="PF11745">
    <property type="entry name" value="DUF3304"/>
    <property type="match status" value="1"/>
</dbReference>
<proteinExistence type="predicted"/>
<sequence>MASSKQGGTATIVGWNHTHEFIRRFFVGDAWGSNVYPYLPSGSVCCVQYPLKWTADFKVKVRWATASADPNAVGKDAEPVWHEQEVQVEKYDRPGTLHVHFLADRKIRVIIAPVDPGHPDYPGPGRPTRPAAAPVQKP</sequence>
<protein>
    <submittedName>
        <fullName evidence="2">DUF3304 domain-containing protein</fullName>
    </submittedName>
</protein>
<dbReference type="RefSeq" id="WP_377304283.1">
    <property type="nucleotide sequence ID" value="NZ_JBHRTI010000004.1"/>
</dbReference>
<dbReference type="Proteomes" id="UP001595556">
    <property type="component" value="Unassembled WGS sequence"/>
</dbReference>
<keyword evidence="3" id="KW-1185">Reference proteome</keyword>
<comment type="caution">
    <text evidence="2">The sequence shown here is derived from an EMBL/GenBank/DDBJ whole genome shotgun (WGS) entry which is preliminary data.</text>
</comment>
<gene>
    <name evidence="2" type="ORF">ACFOEN_11835</name>
</gene>
<evidence type="ECO:0000313" key="2">
    <source>
        <dbReference type="EMBL" id="MFC3148333.1"/>
    </source>
</evidence>
<evidence type="ECO:0000256" key="1">
    <source>
        <dbReference type="SAM" id="MobiDB-lite"/>
    </source>
</evidence>
<name>A0ABV7H6E4_9BURK</name>
<dbReference type="InterPro" id="IPR021733">
    <property type="entry name" value="DUF3304"/>
</dbReference>
<feature type="region of interest" description="Disordered" evidence="1">
    <location>
        <begin position="116"/>
        <end position="138"/>
    </location>
</feature>
<accession>A0ABV7H6E4</accession>
<reference evidence="3" key="1">
    <citation type="journal article" date="2019" name="Int. J. Syst. Evol. Microbiol.">
        <title>The Global Catalogue of Microorganisms (GCM) 10K type strain sequencing project: providing services to taxonomists for standard genome sequencing and annotation.</title>
        <authorList>
            <consortium name="The Broad Institute Genomics Platform"/>
            <consortium name="The Broad Institute Genome Sequencing Center for Infectious Disease"/>
            <person name="Wu L."/>
            <person name="Ma J."/>
        </authorList>
    </citation>
    <scope>NUCLEOTIDE SEQUENCE [LARGE SCALE GENOMIC DNA]</scope>
    <source>
        <strain evidence="3">KCTC 52168</strain>
    </source>
</reference>
<feature type="compositionally biased region" description="Low complexity" evidence="1">
    <location>
        <begin position="128"/>
        <end position="138"/>
    </location>
</feature>
<dbReference type="EMBL" id="JBHRTI010000004">
    <property type="protein sequence ID" value="MFC3148333.1"/>
    <property type="molecule type" value="Genomic_DNA"/>
</dbReference>
<evidence type="ECO:0000313" key="3">
    <source>
        <dbReference type="Proteomes" id="UP001595556"/>
    </source>
</evidence>